<dbReference type="SUPFAM" id="SSF53807">
    <property type="entry name" value="Helical backbone' metal receptor"/>
    <property type="match status" value="1"/>
</dbReference>
<dbReference type="AlphaFoldDB" id="A0A7R6PDB4"/>
<organism evidence="2 3">
    <name type="scientific">Amphritea japonica ATCC BAA-1530</name>
    <dbReference type="NCBI Taxonomy" id="1278309"/>
    <lineage>
        <taxon>Bacteria</taxon>
        <taxon>Pseudomonadati</taxon>
        <taxon>Pseudomonadota</taxon>
        <taxon>Gammaproteobacteria</taxon>
        <taxon>Oceanospirillales</taxon>
        <taxon>Oceanospirillaceae</taxon>
        <taxon>Amphritea</taxon>
    </lineage>
</organism>
<dbReference type="Pfam" id="PF01297">
    <property type="entry name" value="ZnuA"/>
    <property type="match status" value="1"/>
</dbReference>
<dbReference type="Proteomes" id="UP000595663">
    <property type="component" value="Chromosome"/>
</dbReference>
<sequence>MHMLRMVSKLLAFSLLALVNTAQAITIFTCEPEWAALSMELAPGAKVFSATHVYQDPHYIEARPSLISKIAKADLVICSGAGLESGWLPALQKRAANRKVVNGADGMLYLSQFIKTIEKHKTKFFSTEHVHPAGNPHFHLDPDRVSKLAPVISQRLQIIDSGSRLIYQQALAKWQKNWQQSLQQWQQQAAQLKGQPVVVQHTSFSYLINWIGMDAIADLEPEPGVPPTMAHAQSLIADARQEQPVAILTNWYQNDRAARWMSDKTGVKHLNLPATVDLKGDINNLQRLFDHLLAQLQEAQ</sequence>
<dbReference type="InterPro" id="IPR006127">
    <property type="entry name" value="ZnuA-like"/>
</dbReference>
<feature type="signal peptide" evidence="1">
    <location>
        <begin position="1"/>
        <end position="24"/>
    </location>
</feature>
<dbReference type="PANTHER" id="PTHR42953:SF2">
    <property type="entry name" value="ADHESION PROTEIN"/>
    <property type="match status" value="1"/>
</dbReference>
<dbReference type="KEGG" id="ajp:AMJAP_2372"/>
<dbReference type="PANTHER" id="PTHR42953">
    <property type="entry name" value="HIGH-AFFINITY ZINC UPTAKE SYSTEM PROTEIN ZNUA-RELATED"/>
    <property type="match status" value="1"/>
</dbReference>
<accession>A0A7R6PDB4</accession>
<protein>
    <submittedName>
        <fullName evidence="2">Zinc/manganese transport system substrate-binding protein</fullName>
    </submittedName>
</protein>
<keyword evidence="1" id="KW-0732">Signal</keyword>
<name>A0A7R6PDB4_9GAMM</name>
<proteinExistence type="predicted"/>
<feature type="chain" id="PRO_5032738977" evidence="1">
    <location>
        <begin position="25"/>
        <end position="300"/>
    </location>
</feature>
<dbReference type="InterPro" id="IPR050492">
    <property type="entry name" value="Bact_metal-bind_prot9"/>
</dbReference>
<dbReference type="Gene3D" id="3.40.50.1980">
    <property type="entry name" value="Nitrogenase molybdenum iron protein domain"/>
    <property type="match status" value="2"/>
</dbReference>
<dbReference type="GO" id="GO:0046872">
    <property type="term" value="F:metal ion binding"/>
    <property type="evidence" value="ECO:0007669"/>
    <property type="project" value="InterPro"/>
</dbReference>
<dbReference type="GO" id="GO:0030001">
    <property type="term" value="P:metal ion transport"/>
    <property type="evidence" value="ECO:0007669"/>
    <property type="project" value="InterPro"/>
</dbReference>
<dbReference type="EMBL" id="AP014545">
    <property type="protein sequence ID" value="BBB26961.1"/>
    <property type="molecule type" value="Genomic_DNA"/>
</dbReference>
<reference evidence="2 3" key="1">
    <citation type="journal article" date="2008" name="Int. J. Syst. Evol. Microbiol.">
        <title>Amphritea japonica sp. nov. and Amphritea balenae sp. nov., isolated from the sediment adjacent to sperm whale carcasses off Kagoshima, Japan.</title>
        <authorList>
            <person name="Miyazaki M."/>
            <person name="Nogi Y."/>
            <person name="Fujiwara Y."/>
            <person name="Kawato M."/>
            <person name="Nagahama T."/>
            <person name="Kubokawa K."/>
            <person name="Horikoshi K."/>
        </authorList>
    </citation>
    <scope>NUCLEOTIDE SEQUENCE [LARGE SCALE GENOMIC DNA]</scope>
    <source>
        <strain evidence="2 3">ATCC BAA-1530</strain>
    </source>
</reference>
<evidence type="ECO:0000313" key="2">
    <source>
        <dbReference type="EMBL" id="BBB26961.1"/>
    </source>
</evidence>
<keyword evidence="3" id="KW-1185">Reference proteome</keyword>
<gene>
    <name evidence="2" type="ORF">AMJAP_2372</name>
</gene>
<evidence type="ECO:0000256" key="1">
    <source>
        <dbReference type="SAM" id="SignalP"/>
    </source>
</evidence>
<evidence type="ECO:0000313" key="3">
    <source>
        <dbReference type="Proteomes" id="UP000595663"/>
    </source>
</evidence>